<accession>A0A8U7NKB2</accession>
<evidence type="ECO:0000313" key="1">
    <source>
        <dbReference type="Ensembl" id="ENSCMUP00000030835.1"/>
    </source>
</evidence>
<reference evidence="1" key="2">
    <citation type="submission" date="2025-08" db="UniProtKB">
        <authorList>
            <consortium name="Ensembl"/>
        </authorList>
    </citation>
    <scope>IDENTIFICATION</scope>
</reference>
<proteinExistence type="predicted"/>
<dbReference type="Ensembl" id="ENSCMUT00000030275.1">
    <property type="protein sequence ID" value="ENSCMUP00000030835.1"/>
    <property type="gene ID" value="ENSCMUG00000018074.1"/>
</dbReference>
<dbReference type="AlphaFoldDB" id="A0A8U7NKB2"/>
<keyword evidence="2" id="KW-1185">Reference proteome</keyword>
<evidence type="ECO:0000313" key="2">
    <source>
        <dbReference type="Proteomes" id="UP000694553"/>
    </source>
</evidence>
<sequence>MVQILLIQRQRGKDWIQAVLPLASLEAQGFPKGVPLGEEERHHLPLMQSKKEMFPPPLFSPTPLDTITFGLVGSSHHPTADACWSWVGSAKGPVHVSHGFFTVLGHLCSKSDKLP</sequence>
<name>A0A8U7NKB2_CORMO</name>
<reference evidence="2" key="1">
    <citation type="submission" date="2019-10" db="EMBL/GenBank/DDBJ databases">
        <title>Corvus moneduloides (New Caledonian crow) genome, bCorMon1, primary haplotype.</title>
        <authorList>
            <person name="Rutz C."/>
            <person name="Fungtammasan C."/>
            <person name="Mountcastle J."/>
            <person name="Formenti G."/>
            <person name="Chow W."/>
            <person name="Howe K."/>
            <person name="Steele M.P."/>
            <person name="Fernandes J."/>
            <person name="Gilbert M.T.P."/>
            <person name="Fedrigo O."/>
            <person name="Jarvis E.D."/>
            <person name="Gemmell N."/>
        </authorList>
    </citation>
    <scope>NUCLEOTIDE SEQUENCE [LARGE SCALE GENOMIC DNA]</scope>
</reference>
<organism evidence="1 2">
    <name type="scientific">Corvus moneduloides</name>
    <name type="common">New Caledonian crow</name>
    <dbReference type="NCBI Taxonomy" id="1196302"/>
    <lineage>
        <taxon>Eukaryota</taxon>
        <taxon>Metazoa</taxon>
        <taxon>Chordata</taxon>
        <taxon>Craniata</taxon>
        <taxon>Vertebrata</taxon>
        <taxon>Euteleostomi</taxon>
        <taxon>Archelosauria</taxon>
        <taxon>Archosauria</taxon>
        <taxon>Dinosauria</taxon>
        <taxon>Saurischia</taxon>
        <taxon>Theropoda</taxon>
        <taxon>Coelurosauria</taxon>
        <taxon>Aves</taxon>
        <taxon>Neognathae</taxon>
        <taxon>Neoaves</taxon>
        <taxon>Telluraves</taxon>
        <taxon>Australaves</taxon>
        <taxon>Passeriformes</taxon>
        <taxon>Corvoidea</taxon>
        <taxon>Corvidae</taxon>
        <taxon>Corvus</taxon>
    </lineage>
</organism>
<dbReference type="Proteomes" id="UP000694553">
    <property type="component" value="Unassembled WGS sequence"/>
</dbReference>
<reference evidence="1" key="3">
    <citation type="submission" date="2025-09" db="UniProtKB">
        <authorList>
            <consortium name="Ensembl"/>
        </authorList>
    </citation>
    <scope>IDENTIFICATION</scope>
</reference>
<protein>
    <submittedName>
        <fullName evidence="1">Uncharacterized protein</fullName>
    </submittedName>
</protein>